<evidence type="ECO:0000256" key="15">
    <source>
        <dbReference type="ARBA" id="ARBA00023303"/>
    </source>
</evidence>
<evidence type="ECO:0000256" key="2">
    <source>
        <dbReference type="ARBA" id="ARBA00004651"/>
    </source>
</evidence>
<dbReference type="EMBL" id="CANHGI010000006">
    <property type="protein sequence ID" value="CAI5455969.1"/>
    <property type="molecule type" value="Genomic_DNA"/>
</dbReference>
<proteinExistence type="predicted"/>
<dbReference type="InterPro" id="IPR011249">
    <property type="entry name" value="Metalloenz_LuxS/M16"/>
</dbReference>
<feature type="repeat" description="ANK" evidence="16">
    <location>
        <begin position="182"/>
        <end position="214"/>
    </location>
</feature>
<dbReference type="GO" id="GO:0005886">
    <property type="term" value="C:plasma membrane"/>
    <property type="evidence" value="ECO:0007669"/>
    <property type="project" value="UniProtKB-SubCell"/>
</dbReference>
<dbReference type="PROSITE" id="PS50088">
    <property type="entry name" value="ANK_REPEAT"/>
    <property type="match status" value="2"/>
</dbReference>
<organism evidence="20 21">
    <name type="scientific">Caenorhabditis angaria</name>
    <dbReference type="NCBI Taxonomy" id="860376"/>
    <lineage>
        <taxon>Eukaryota</taxon>
        <taxon>Metazoa</taxon>
        <taxon>Ecdysozoa</taxon>
        <taxon>Nematoda</taxon>
        <taxon>Chromadorea</taxon>
        <taxon>Rhabditida</taxon>
        <taxon>Rhabditina</taxon>
        <taxon>Rhabditomorpha</taxon>
        <taxon>Rhabditoidea</taxon>
        <taxon>Rhabditidae</taxon>
        <taxon>Peloderinae</taxon>
        <taxon>Caenorhabditis</taxon>
    </lineage>
</organism>
<dbReference type="Pfam" id="PF00023">
    <property type="entry name" value="Ank"/>
    <property type="match status" value="1"/>
</dbReference>
<keyword evidence="7 17" id="KW-0812">Transmembrane</keyword>
<dbReference type="GO" id="GO:0005262">
    <property type="term" value="F:calcium channel activity"/>
    <property type="evidence" value="ECO:0007669"/>
    <property type="project" value="UniProtKB-KW"/>
</dbReference>
<feature type="domain" description="Peptidase M16 N-terminal" evidence="19">
    <location>
        <begin position="839"/>
        <end position="982"/>
    </location>
</feature>
<dbReference type="FunFam" id="3.30.830.10:FF:000021">
    <property type="entry name" value="Cytochrome b-c1 complex subunit 2"/>
    <property type="match status" value="1"/>
</dbReference>
<dbReference type="Proteomes" id="UP001152747">
    <property type="component" value="Unassembled WGS sequence"/>
</dbReference>
<dbReference type="PROSITE" id="PS50297">
    <property type="entry name" value="ANK_REP_REGION"/>
    <property type="match status" value="1"/>
</dbReference>
<feature type="transmembrane region" description="Helical" evidence="17">
    <location>
        <begin position="572"/>
        <end position="590"/>
    </location>
</feature>
<dbReference type="GO" id="GO:0046872">
    <property type="term" value="F:metal ion binding"/>
    <property type="evidence" value="ECO:0007669"/>
    <property type="project" value="InterPro"/>
</dbReference>
<evidence type="ECO:0000256" key="8">
    <source>
        <dbReference type="ARBA" id="ARBA00022737"/>
    </source>
</evidence>
<comment type="subcellular location">
    <subcellularLocation>
        <location evidence="2">Cell membrane</location>
        <topology evidence="2">Multi-pass membrane protein</topology>
    </subcellularLocation>
    <subcellularLocation>
        <location evidence="1">Mitochondrion</location>
    </subcellularLocation>
</comment>
<feature type="transmembrane region" description="Helical" evidence="17">
    <location>
        <begin position="611"/>
        <end position="633"/>
    </location>
</feature>
<keyword evidence="3" id="KW-0813">Transport</keyword>
<keyword evidence="9" id="KW-0106">Calcium</keyword>
<evidence type="ECO:0000259" key="19">
    <source>
        <dbReference type="Pfam" id="PF00675"/>
    </source>
</evidence>
<evidence type="ECO:0000313" key="20">
    <source>
        <dbReference type="EMBL" id="CAI5455969.1"/>
    </source>
</evidence>
<name>A0A9P1J6T2_9PELO</name>
<dbReference type="Pfam" id="PF00520">
    <property type="entry name" value="Ion_trans"/>
    <property type="match status" value="1"/>
</dbReference>
<evidence type="ECO:0000256" key="11">
    <source>
        <dbReference type="ARBA" id="ARBA00022989"/>
    </source>
</evidence>
<keyword evidence="6" id="KW-0107">Calcium channel</keyword>
<evidence type="ECO:0000256" key="7">
    <source>
        <dbReference type="ARBA" id="ARBA00022692"/>
    </source>
</evidence>
<comment type="caution">
    <text evidence="20">The sequence shown here is derived from an EMBL/GenBank/DDBJ whole genome shotgun (WGS) entry which is preliminary data.</text>
</comment>
<dbReference type="GO" id="GO:0005739">
    <property type="term" value="C:mitochondrion"/>
    <property type="evidence" value="ECO:0007669"/>
    <property type="project" value="UniProtKB-SubCell"/>
</dbReference>
<evidence type="ECO:0000256" key="3">
    <source>
        <dbReference type="ARBA" id="ARBA00022448"/>
    </source>
</evidence>
<feature type="domain" description="Ion transport" evidence="18">
    <location>
        <begin position="550"/>
        <end position="731"/>
    </location>
</feature>
<evidence type="ECO:0000256" key="6">
    <source>
        <dbReference type="ARBA" id="ARBA00022673"/>
    </source>
</evidence>
<dbReference type="InterPro" id="IPR005821">
    <property type="entry name" value="Ion_trans_dom"/>
</dbReference>
<dbReference type="InterPro" id="IPR036770">
    <property type="entry name" value="Ankyrin_rpt-contain_sf"/>
</dbReference>
<dbReference type="Gene3D" id="1.25.40.20">
    <property type="entry name" value="Ankyrin repeat-containing domain"/>
    <property type="match status" value="1"/>
</dbReference>
<gene>
    <name evidence="20" type="ORF">CAMP_LOCUS18606</name>
</gene>
<dbReference type="OrthoDB" id="533508at2759"/>
<evidence type="ECO:0000256" key="10">
    <source>
        <dbReference type="ARBA" id="ARBA00022946"/>
    </source>
</evidence>
<dbReference type="SMART" id="SM00248">
    <property type="entry name" value="ANK"/>
    <property type="match status" value="5"/>
</dbReference>
<evidence type="ECO:0000259" key="18">
    <source>
        <dbReference type="Pfam" id="PF00520"/>
    </source>
</evidence>
<dbReference type="InterPro" id="IPR011765">
    <property type="entry name" value="Pept_M16_N"/>
</dbReference>
<protein>
    <recommendedName>
        <fullName evidence="22">Ion transport domain-containing protein</fullName>
    </recommendedName>
</protein>
<dbReference type="Pfam" id="PF00675">
    <property type="entry name" value="Peptidase_M16"/>
    <property type="match status" value="1"/>
</dbReference>
<evidence type="ECO:0000256" key="12">
    <source>
        <dbReference type="ARBA" id="ARBA00023065"/>
    </source>
</evidence>
<dbReference type="InterPro" id="IPR024862">
    <property type="entry name" value="TRPV"/>
</dbReference>
<keyword evidence="5" id="KW-0109">Calcium transport</keyword>
<dbReference type="InterPro" id="IPR002110">
    <property type="entry name" value="Ankyrin_rpt"/>
</dbReference>
<feature type="repeat" description="ANK" evidence="16">
    <location>
        <begin position="283"/>
        <end position="315"/>
    </location>
</feature>
<dbReference type="GO" id="GO:0098703">
    <property type="term" value="P:calcium ion import across plasma membrane"/>
    <property type="evidence" value="ECO:0007669"/>
    <property type="project" value="TreeGrafter"/>
</dbReference>
<dbReference type="Pfam" id="PF12796">
    <property type="entry name" value="Ank_2"/>
    <property type="match status" value="1"/>
</dbReference>
<accession>A0A9P1J6T2</accession>
<reference evidence="20" key="1">
    <citation type="submission" date="2022-11" db="EMBL/GenBank/DDBJ databases">
        <authorList>
            <person name="Kikuchi T."/>
        </authorList>
    </citation>
    <scope>NUCLEOTIDE SEQUENCE</scope>
    <source>
        <strain evidence="20">PS1010</strain>
    </source>
</reference>
<evidence type="ECO:0000256" key="17">
    <source>
        <dbReference type="SAM" id="Phobius"/>
    </source>
</evidence>
<dbReference type="PANTHER" id="PTHR10582:SF22">
    <property type="entry name" value="ION TRANSPORT DOMAIN-CONTAINING PROTEIN"/>
    <property type="match status" value="1"/>
</dbReference>
<keyword evidence="14 17" id="KW-0472">Membrane</keyword>
<keyword evidence="15" id="KW-0407">Ion channel</keyword>
<keyword evidence="16" id="KW-0040">ANK repeat</keyword>
<keyword evidence="12" id="KW-0406">Ion transport</keyword>
<dbReference type="Gene3D" id="1.10.287.70">
    <property type="match status" value="1"/>
</dbReference>
<evidence type="ECO:0000256" key="14">
    <source>
        <dbReference type="ARBA" id="ARBA00023136"/>
    </source>
</evidence>
<dbReference type="AlphaFoldDB" id="A0A9P1J6T2"/>
<keyword evidence="11 17" id="KW-1133">Transmembrane helix</keyword>
<dbReference type="SUPFAM" id="SSF48403">
    <property type="entry name" value="Ankyrin repeat"/>
    <property type="match status" value="1"/>
</dbReference>
<dbReference type="SUPFAM" id="SSF63411">
    <property type="entry name" value="LuxS/MPP-like metallohydrolase"/>
    <property type="match status" value="1"/>
</dbReference>
<keyword evidence="8" id="KW-0677">Repeat</keyword>
<dbReference type="Gene3D" id="3.30.830.10">
    <property type="entry name" value="Metalloenzyme, LuxS/M16 peptidase-like"/>
    <property type="match status" value="1"/>
</dbReference>
<keyword evidence="10" id="KW-0809">Transit peptide</keyword>
<feature type="transmembrane region" description="Helical" evidence="17">
    <location>
        <begin position="411"/>
        <end position="429"/>
    </location>
</feature>
<keyword evidence="21" id="KW-1185">Reference proteome</keyword>
<dbReference type="FunFam" id="1.25.40.20:FF:000181">
    <property type="entry name" value="Nanchung, isoform A"/>
    <property type="match status" value="1"/>
</dbReference>
<evidence type="ECO:0000256" key="13">
    <source>
        <dbReference type="ARBA" id="ARBA00023128"/>
    </source>
</evidence>
<keyword evidence="4" id="KW-1003">Cell membrane</keyword>
<evidence type="ECO:0000256" key="16">
    <source>
        <dbReference type="PROSITE-ProRule" id="PRU00023"/>
    </source>
</evidence>
<evidence type="ECO:0000256" key="5">
    <source>
        <dbReference type="ARBA" id="ARBA00022568"/>
    </source>
</evidence>
<evidence type="ECO:0008006" key="22">
    <source>
        <dbReference type="Google" id="ProtNLM"/>
    </source>
</evidence>
<evidence type="ECO:0000256" key="9">
    <source>
        <dbReference type="ARBA" id="ARBA00022837"/>
    </source>
</evidence>
<sequence>MSFNSSDVPSTLYSLVDEQGGGILSPWIKYARSSGDYSILEEYLDTAVKAYLYNGGKGKLVPISQLVMIRNKQRNAELGALRRKKGRGKSGPNILEHIDQDALSSGDFLKALKVLDGGMIKGRKSFKYRELVWDMDQRGRLGENLLHICMLLNTADMNELVKQMVYRFPKIVNDIFISEEYYGLSPLHQAIVNEDLEMVYFLCKKGADVHQRCYGSFFCADDQKASRTDSLEHEWVDLVQNTKYMGQMYWGEYPLSFAACTNQTDCFRLLRAMKADPNMPDTNGNTVLHLTVIHDLPEMFMLAVELGANLHIRNNLKLTPLALAARLAKKKIYDLILECDMDISWRYGPVVCKTYPLHDVDTIQESDGDLNPNSVIANVVYGDKVEHLEFFDGLIEEVLESKWETFGKKQLFISLTGYIYFLFVFYTAFMTRDAHGFRTEFDRMNGTEYYDEDDIVNILANAYSGWPAPKKRIANRYMRQNQLPPQCHLWDYTSSTKHQIRMVSEILCLIAVFVRSFKDFIDANRTGFSRWWKSINAFPEKVLHKVCQILVVCTIPFRLGCNLNKNFLAIENFLAICIVFMSTLHFLFYCRSLKFVGPFVLMVYKIIVRDMLRFLLIYSFFLMGFAQAFYMIFMACERAQNEIDKDPMLSGNQTERFENTIPNGMEAIMKMFIMSVGEFGSIYKSINDCPSDIGLLAKLFFVLFELIVTVMLLNLLIAMMTRTYEKIAETEKEWKRQWAQVILMLEQSLSASERLLSLYRYTRPLRSDKRRRAFVVKLKTADRATPIVKTTPPRGKPSIRLSNNNMLSRLSVRGAHTAAKKSASAPVEKTTKIASGLTVATIDSHGPLSQLVLAFRAGSRYEKADQAGLVHTLRNYVGRDTVNYPGISVVWSSAVAGASLKSFATRDVFGVSMTIPRDETATALSILGHAAGQPAFKPWEKEDVIPTLRADNAYRNPFVFAFEGIHRAAYRNGGLANSVYSPCSRIGKLSNDALTNFANTHLVSGNGILFATNVEQEELVRYAENYSPIAQGNTVSTSSSPYLVSFFEN</sequence>
<evidence type="ECO:0000256" key="1">
    <source>
        <dbReference type="ARBA" id="ARBA00004173"/>
    </source>
</evidence>
<dbReference type="PANTHER" id="PTHR10582">
    <property type="entry name" value="TRANSIENT RECEPTOR POTENTIAL ION CHANNEL PROTEIN"/>
    <property type="match status" value="1"/>
</dbReference>
<feature type="transmembrane region" description="Helical" evidence="17">
    <location>
        <begin position="695"/>
        <end position="717"/>
    </location>
</feature>
<evidence type="ECO:0000313" key="21">
    <source>
        <dbReference type="Proteomes" id="UP001152747"/>
    </source>
</evidence>
<keyword evidence="13" id="KW-0496">Mitochondrion</keyword>
<evidence type="ECO:0000256" key="4">
    <source>
        <dbReference type="ARBA" id="ARBA00022475"/>
    </source>
</evidence>